<evidence type="ECO:0000256" key="1">
    <source>
        <dbReference type="ARBA" id="ARBA00008690"/>
    </source>
</evidence>
<dbReference type="Proteomes" id="UP000233551">
    <property type="component" value="Unassembled WGS sequence"/>
</dbReference>
<dbReference type="EMBL" id="MTKT01006206">
    <property type="protein sequence ID" value="OWM63100.1"/>
    <property type="molecule type" value="Genomic_DNA"/>
</dbReference>
<gene>
    <name evidence="4" type="ORF">CDL15_Pgr008016</name>
    <name evidence="5" type="ORF">CRG98_015622</name>
</gene>
<evidence type="ECO:0000313" key="6">
    <source>
        <dbReference type="Proteomes" id="UP000197138"/>
    </source>
</evidence>
<dbReference type="EMBL" id="PGOL01000861">
    <property type="protein sequence ID" value="PKI63946.1"/>
    <property type="molecule type" value="Genomic_DNA"/>
</dbReference>
<evidence type="ECO:0000313" key="5">
    <source>
        <dbReference type="EMBL" id="PKI63946.1"/>
    </source>
</evidence>
<feature type="compositionally biased region" description="Acidic residues" evidence="2">
    <location>
        <begin position="334"/>
        <end position="352"/>
    </location>
</feature>
<organism evidence="4 6">
    <name type="scientific">Punica granatum</name>
    <name type="common">Pomegranate</name>
    <dbReference type="NCBI Taxonomy" id="22663"/>
    <lineage>
        <taxon>Eukaryota</taxon>
        <taxon>Viridiplantae</taxon>
        <taxon>Streptophyta</taxon>
        <taxon>Embryophyta</taxon>
        <taxon>Tracheophyta</taxon>
        <taxon>Spermatophyta</taxon>
        <taxon>Magnoliopsida</taxon>
        <taxon>eudicotyledons</taxon>
        <taxon>Gunneridae</taxon>
        <taxon>Pentapetalae</taxon>
        <taxon>rosids</taxon>
        <taxon>malvids</taxon>
        <taxon>Myrtales</taxon>
        <taxon>Lythraceae</taxon>
        <taxon>Punica</taxon>
    </lineage>
</organism>
<protein>
    <recommendedName>
        <fullName evidence="3">FAF domain-containing protein</fullName>
    </recommendedName>
</protein>
<dbReference type="GeneID" id="116188105"/>
<evidence type="ECO:0000313" key="7">
    <source>
        <dbReference type="Proteomes" id="UP000233551"/>
    </source>
</evidence>
<dbReference type="PANTHER" id="PTHR33155:SF3">
    <property type="entry name" value="PROTEIN FAF-LIKE, CHLOROPLASTIC"/>
    <property type="match status" value="1"/>
</dbReference>
<dbReference type="OrthoDB" id="1303570at2759"/>
<feature type="compositionally biased region" description="Polar residues" evidence="2">
    <location>
        <begin position="178"/>
        <end position="192"/>
    </location>
</feature>
<proteinExistence type="inferred from homology"/>
<feature type="region of interest" description="Disordered" evidence="2">
    <location>
        <begin position="334"/>
        <end position="358"/>
    </location>
</feature>
<dbReference type="AlphaFoldDB" id="A0A218VSN8"/>
<feature type="compositionally biased region" description="Acidic residues" evidence="2">
    <location>
        <begin position="195"/>
        <end position="204"/>
    </location>
</feature>
<dbReference type="STRING" id="22663.A0A218VSN8"/>
<dbReference type="Proteomes" id="UP000197138">
    <property type="component" value="Unassembled WGS sequence"/>
</dbReference>
<keyword evidence="7" id="KW-1185">Reference proteome</keyword>
<dbReference type="PANTHER" id="PTHR33155">
    <property type="entry name" value="FANTASTIC FOUR-LIKE PROTEIN (DUF3049)"/>
    <property type="match status" value="1"/>
</dbReference>
<accession>A0A218VSN8</accession>
<reference evidence="6" key="1">
    <citation type="journal article" date="2017" name="Plant J.">
        <title>The pomegranate (Punica granatum L.) genome and the genomics of punicalagin biosynthesis.</title>
        <authorList>
            <person name="Qin G."/>
            <person name="Xu C."/>
            <person name="Ming R."/>
            <person name="Tang H."/>
            <person name="Guyot R."/>
            <person name="Kramer E.M."/>
            <person name="Hu Y."/>
            <person name="Yi X."/>
            <person name="Qi Y."/>
            <person name="Xu X."/>
            <person name="Gao Z."/>
            <person name="Pan H."/>
            <person name="Jian J."/>
            <person name="Tian Y."/>
            <person name="Yue Z."/>
            <person name="Xu Y."/>
        </authorList>
    </citation>
    <scope>NUCLEOTIDE SEQUENCE [LARGE SCALE GENOMIC DNA]</scope>
    <source>
        <strain evidence="6">cv. Dabenzi</strain>
    </source>
</reference>
<comment type="caution">
    <text evidence="4">The sequence shown here is derived from an EMBL/GenBank/DDBJ whole genome shotgun (WGS) entry which is preliminary data.</text>
</comment>
<evidence type="ECO:0000256" key="2">
    <source>
        <dbReference type="SAM" id="MobiDB-lite"/>
    </source>
</evidence>
<feature type="region of interest" description="Disordered" evidence="2">
    <location>
        <begin position="81"/>
        <end position="105"/>
    </location>
</feature>
<comment type="similarity">
    <text evidence="1">Belongs to the fantastic four family.</text>
</comment>
<reference evidence="4" key="2">
    <citation type="submission" date="2017-06" db="EMBL/GenBank/DDBJ databases">
        <title>The pomegranate genome and the genomics of punicalagin biosynthesis.</title>
        <authorList>
            <person name="Xu C."/>
        </authorList>
    </citation>
    <scope>NUCLEOTIDE SEQUENCE [LARGE SCALE GENOMIC DNA]</scope>
    <source>
        <tissue evidence="4">Fresh leaf</tissue>
    </source>
</reference>
<dbReference type="Pfam" id="PF11250">
    <property type="entry name" value="FAF"/>
    <property type="match status" value="1"/>
</dbReference>
<dbReference type="InterPro" id="IPR046431">
    <property type="entry name" value="FAF_dom"/>
</dbReference>
<sequence length="530" mass="59173">MSAMLSKSLPLSSNFTMDEEAKASEKQGIVSILGSDFEKTNATTPSLRRTLSADMSSKKWLAQNGFSSVKKIPSSHELLASISDSSSTSSDDDEEHQEYLERKDLNEKERLDIWNSIREAKMKKDQEPEKTNEPTSWISILSQKVEDSKLLPPPYVHPLVKRSASTLSEKSLEICTESLGSETGSDGFSSYPPSEAEDAEDEKAEENLPERAKQMLGKDEYGLPPVKSKHYLGSKKAVQSRSFPPPLPSLSRGNGASLSMRSSRNNGRLVLEAISVSSQNYFQAERREGRLILTFVNRSSTLDQEVENVETLEEEKKPVMELDEESVVFNEKCDDEENANEEEVEELEEAEEGKETPKLDISYGAKETAFSIEKAPNMSGAVTNLHKLALLMNKPIGLPNRNPKWASKFNEVVSKYTEAAKGEEEPISLEQSHPLQPQVARMIPTPPTKANSSFNAYEYFWRTKPTTTSYVNTITKQPSLSLKNYSNNCTRPMNSSGLNEIYHAGAPVVKSCNEPRRSLFFWEPNCIATS</sequence>
<feature type="domain" description="FAF" evidence="3">
    <location>
        <begin position="242"/>
        <end position="295"/>
    </location>
</feature>
<evidence type="ECO:0000259" key="3">
    <source>
        <dbReference type="Pfam" id="PF11250"/>
    </source>
</evidence>
<name>A0A218VSN8_PUNGR</name>
<reference evidence="5 7" key="3">
    <citation type="submission" date="2017-11" db="EMBL/GenBank/DDBJ databases">
        <title>De-novo sequencing of pomegranate (Punica granatum L.) genome.</title>
        <authorList>
            <person name="Akparov Z."/>
            <person name="Amiraslanov A."/>
            <person name="Hajiyeva S."/>
            <person name="Abbasov M."/>
            <person name="Kaur K."/>
            <person name="Hamwieh A."/>
            <person name="Solovyev V."/>
            <person name="Salamov A."/>
            <person name="Braich B."/>
            <person name="Kosarev P."/>
            <person name="Mahmoud A."/>
            <person name="Hajiyev E."/>
            <person name="Babayeva S."/>
            <person name="Izzatullayeva V."/>
            <person name="Mammadov A."/>
            <person name="Mammadov A."/>
            <person name="Sharifova S."/>
            <person name="Ojaghi J."/>
            <person name="Eynullazada K."/>
            <person name="Bayramov B."/>
            <person name="Abdulazimova A."/>
            <person name="Shahmuradov I."/>
        </authorList>
    </citation>
    <scope>NUCLEOTIDE SEQUENCE [LARGE SCALE GENOMIC DNA]</scope>
    <source>
        <strain evidence="5">AG2017</strain>
        <strain evidence="7">cv. AG2017</strain>
        <tissue evidence="5">Leaf</tissue>
    </source>
</reference>
<feature type="region of interest" description="Disordered" evidence="2">
    <location>
        <begin position="237"/>
        <end position="260"/>
    </location>
</feature>
<feature type="region of interest" description="Disordered" evidence="2">
    <location>
        <begin position="178"/>
        <end position="207"/>
    </location>
</feature>
<dbReference type="InterPro" id="IPR021410">
    <property type="entry name" value="FAF"/>
</dbReference>
<evidence type="ECO:0000313" key="4">
    <source>
        <dbReference type="EMBL" id="OWM63100.1"/>
    </source>
</evidence>